<reference evidence="1 2" key="1">
    <citation type="journal article" date="2017" name="Curr. Biol.">
        <title>Genome architecture and evolution of a unichromosomal asexual nematode.</title>
        <authorList>
            <person name="Fradin H."/>
            <person name="Zegar C."/>
            <person name="Gutwein M."/>
            <person name="Lucas J."/>
            <person name="Kovtun M."/>
            <person name="Corcoran D."/>
            <person name="Baugh L.R."/>
            <person name="Kiontke K."/>
            <person name="Gunsalus K."/>
            <person name="Fitch D.H."/>
            <person name="Piano F."/>
        </authorList>
    </citation>
    <scope>NUCLEOTIDE SEQUENCE [LARGE SCALE GENOMIC DNA]</scope>
    <source>
        <strain evidence="1">PF1309</strain>
    </source>
</reference>
<sequence>MMMDWIPNELLEQIYLRLIRIDVLDFAESEGRMALVAKRLLDRLSVSLISAIQLEADNDEEEHFIEDPYRFCIKYSDNDERAKDPTKKGFFRIDFVTKCCNRHYNTDREYTDDGEWESPSHLVKYAFDARNTDDFLKLKYKNHNAEKAIEDFLNALYLITNYCVKVNDFELIIEYSTQVWYEKIAEFFENNKICVGRPKLTLSGVNIHTNLLFSSRFFEKGLEEVYYCQVIEEGLMNYFIPHEKVVNAKVVQIKTGSPIMKNKHLLLFKNAEKVILDKQDEFNPTGIANLVKASNFKRSNNFEIK</sequence>
<evidence type="ECO:0000313" key="1">
    <source>
        <dbReference type="EMBL" id="PAV62752.1"/>
    </source>
</evidence>
<dbReference type="EMBL" id="LIAE01010348">
    <property type="protein sequence ID" value="PAV62752.1"/>
    <property type="molecule type" value="Genomic_DNA"/>
</dbReference>
<keyword evidence="2" id="KW-1185">Reference proteome</keyword>
<gene>
    <name evidence="1" type="ORF">WR25_22978</name>
</gene>
<accession>A0A2A2JMJ6</accession>
<dbReference type="AlphaFoldDB" id="A0A2A2JMJ6"/>
<proteinExistence type="predicted"/>
<organism evidence="1 2">
    <name type="scientific">Diploscapter pachys</name>
    <dbReference type="NCBI Taxonomy" id="2018661"/>
    <lineage>
        <taxon>Eukaryota</taxon>
        <taxon>Metazoa</taxon>
        <taxon>Ecdysozoa</taxon>
        <taxon>Nematoda</taxon>
        <taxon>Chromadorea</taxon>
        <taxon>Rhabditida</taxon>
        <taxon>Rhabditina</taxon>
        <taxon>Rhabditomorpha</taxon>
        <taxon>Rhabditoidea</taxon>
        <taxon>Rhabditidae</taxon>
        <taxon>Diploscapter</taxon>
    </lineage>
</organism>
<evidence type="ECO:0000313" key="2">
    <source>
        <dbReference type="Proteomes" id="UP000218231"/>
    </source>
</evidence>
<comment type="caution">
    <text evidence="1">The sequence shown here is derived from an EMBL/GenBank/DDBJ whole genome shotgun (WGS) entry which is preliminary data.</text>
</comment>
<name>A0A2A2JMJ6_9BILA</name>
<dbReference type="Proteomes" id="UP000218231">
    <property type="component" value="Unassembled WGS sequence"/>
</dbReference>
<protein>
    <submittedName>
        <fullName evidence="1">Uncharacterized protein</fullName>
    </submittedName>
</protein>